<evidence type="ECO:0000256" key="5">
    <source>
        <dbReference type="ARBA" id="ARBA00023136"/>
    </source>
</evidence>
<comment type="caution">
    <text evidence="6">Lacks conserved residue(s) required for the propagation of feature annotation.</text>
</comment>
<feature type="transmembrane region" description="Helical" evidence="6">
    <location>
        <begin position="76"/>
        <end position="102"/>
    </location>
</feature>
<proteinExistence type="inferred from homology"/>
<reference evidence="8" key="1">
    <citation type="submission" date="2020-10" db="EMBL/GenBank/DDBJ databases">
        <authorList>
            <person name="Gilroy R."/>
        </authorList>
    </citation>
    <scope>NUCLEOTIDE SEQUENCE</scope>
    <source>
        <strain evidence="8">CHK195-12923</strain>
    </source>
</reference>
<feature type="domain" description="VTT" evidence="7">
    <location>
        <begin position="139"/>
        <end position="254"/>
    </location>
</feature>
<comment type="caution">
    <text evidence="8">The sequence shown here is derived from an EMBL/GenBank/DDBJ whole genome shotgun (WGS) entry which is preliminary data.</text>
</comment>
<gene>
    <name evidence="8" type="ORF">IAB69_01065</name>
</gene>
<evidence type="ECO:0000256" key="6">
    <source>
        <dbReference type="RuleBase" id="RU366058"/>
    </source>
</evidence>
<feature type="transmembrane region" description="Helical" evidence="6">
    <location>
        <begin position="205"/>
        <end position="227"/>
    </location>
</feature>
<feature type="transmembrane region" description="Helical" evidence="6">
    <location>
        <begin position="152"/>
        <end position="175"/>
    </location>
</feature>
<dbReference type="InterPro" id="IPR015414">
    <property type="entry name" value="TMEM64"/>
</dbReference>
<dbReference type="Pfam" id="PF09335">
    <property type="entry name" value="VTT_dom"/>
    <property type="match status" value="1"/>
</dbReference>
<evidence type="ECO:0000256" key="2">
    <source>
        <dbReference type="ARBA" id="ARBA00022475"/>
    </source>
</evidence>
<dbReference type="InterPro" id="IPR032816">
    <property type="entry name" value="VTT_dom"/>
</dbReference>
<feature type="transmembrane region" description="Helical" evidence="6">
    <location>
        <begin position="233"/>
        <end position="255"/>
    </location>
</feature>
<sequence length="317" mass="35444">MMKENTRSTLIHILNATAVVVGCTAACCMVIFALLCDSIAFINEHRTLLVSLVIGLSFIVMLCALIFYIFDLKSLYRLSICLIVCYLLLAAVFLAISATGFIKNIDSKEALRDYIASSGGWAVWVFILIQYLQVVVLPIPSTVTVMAGNMLFPPLLCALYSFIGITLGSLTAFAVGRLLGYKVVCWIVGKEDLDKWLKKIKGKDYLILSIMFLLPLFPDDVLCFVAGLSSMTWPYFTVMIIITRAIAITLSALSFDSIPFTEWWGILCWVLIVAAVVALFVLVMKYSDKIDYFIKHKLGFKMKGRKKKSKNKEESKD</sequence>
<evidence type="ECO:0000256" key="4">
    <source>
        <dbReference type="ARBA" id="ARBA00022989"/>
    </source>
</evidence>
<evidence type="ECO:0000256" key="1">
    <source>
        <dbReference type="ARBA" id="ARBA00004651"/>
    </source>
</evidence>
<dbReference type="PROSITE" id="PS51257">
    <property type="entry name" value="PROKAR_LIPOPROTEIN"/>
    <property type="match status" value="1"/>
</dbReference>
<keyword evidence="3 6" id="KW-0812">Transmembrane</keyword>
<protein>
    <recommendedName>
        <fullName evidence="6">TVP38/TMEM64 family membrane protein</fullName>
    </recommendedName>
</protein>
<comment type="similarity">
    <text evidence="6">Belongs to the TVP38/TMEM64 family.</text>
</comment>
<feature type="transmembrane region" description="Helical" evidence="6">
    <location>
        <begin position="12"/>
        <end position="36"/>
    </location>
</feature>
<dbReference type="GO" id="GO:0005886">
    <property type="term" value="C:plasma membrane"/>
    <property type="evidence" value="ECO:0007669"/>
    <property type="project" value="UniProtKB-SubCell"/>
</dbReference>
<keyword evidence="2 6" id="KW-1003">Cell membrane</keyword>
<keyword evidence="5 6" id="KW-0472">Membrane</keyword>
<evidence type="ECO:0000259" key="7">
    <source>
        <dbReference type="Pfam" id="PF09335"/>
    </source>
</evidence>
<dbReference type="PANTHER" id="PTHR12677">
    <property type="entry name" value="GOLGI APPARATUS MEMBRANE PROTEIN TVP38-RELATED"/>
    <property type="match status" value="1"/>
</dbReference>
<dbReference type="PANTHER" id="PTHR12677:SF59">
    <property type="entry name" value="GOLGI APPARATUS MEMBRANE PROTEIN TVP38-RELATED"/>
    <property type="match status" value="1"/>
</dbReference>
<accession>A0A9D1MJ58</accession>
<comment type="subcellular location">
    <subcellularLocation>
        <location evidence="1 6">Cell membrane</location>
        <topology evidence="1 6">Multi-pass membrane protein</topology>
    </subcellularLocation>
</comment>
<evidence type="ECO:0000256" key="3">
    <source>
        <dbReference type="ARBA" id="ARBA00022692"/>
    </source>
</evidence>
<organism evidence="8 9">
    <name type="scientific">Candidatus Coproplasma excrementigallinarum</name>
    <dbReference type="NCBI Taxonomy" id="2840747"/>
    <lineage>
        <taxon>Bacteria</taxon>
        <taxon>Bacillati</taxon>
        <taxon>Bacillota</taxon>
        <taxon>Clostridia</taxon>
        <taxon>Eubacteriales</taxon>
        <taxon>Candidatus Coproplasma</taxon>
    </lineage>
</organism>
<evidence type="ECO:0000313" key="9">
    <source>
        <dbReference type="Proteomes" id="UP000824110"/>
    </source>
</evidence>
<feature type="transmembrane region" description="Helical" evidence="6">
    <location>
        <begin position="114"/>
        <end position="132"/>
    </location>
</feature>
<dbReference type="EMBL" id="DVNE01000009">
    <property type="protein sequence ID" value="HIU61226.1"/>
    <property type="molecule type" value="Genomic_DNA"/>
</dbReference>
<dbReference type="AlphaFoldDB" id="A0A9D1MJ58"/>
<name>A0A9D1MJ58_9FIRM</name>
<evidence type="ECO:0000313" key="8">
    <source>
        <dbReference type="EMBL" id="HIU61226.1"/>
    </source>
</evidence>
<feature type="transmembrane region" description="Helical" evidence="6">
    <location>
        <begin position="48"/>
        <end position="70"/>
    </location>
</feature>
<keyword evidence="4 6" id="KW-1133">Transmembrane helix</keyword>
<dbReference type="Proteomes" id="UP000824110">
    <property type="component" value="Unassembled WGS sequence"/>
</dbReference>
<reference evidence="8" key="2">
    <citation type="journal article" date="2021" name="PeerJ">
        <title>Extensive microbial diversity within the chicken gut microbiome revealed by metagenomics and culture.</title>
        <authorList>
            <person name="Gilroy R."/>
            <person name="Ravi A."/>
            <person name="Getino M."/>
            <person name="Pursley I."/>
            <person name="Horton D.L."/>
            <person name="Alikhan N.F."/>
            <person name="Baker D."/>
            <person name="Gharbi K."/>
            <person name="Hall N."/>
            <person name="Watson M."/>
            <person name="Adriaenssens E.M."/>
            <person name="Foster-Nyarko E."/>
            <person name="Jarju S."/>
            <person name="Secka A."/>
            <person name="Antonio M."/>
            <person name="Oren A."/>
            <person name="Chaudhuri R.R."/>
            <person name="La Ragione R."/>
            <person name="Hildebrand F."/>
            <person name="Pallen M.J."/>
        </authorList>
    </citation>
    <scope>NUCLEOTIDE SEQUENCE</scope>
    <source>
        <strain evidence="8">CHK195-12923</strain>
    </source>
</reference>
<feature type="transmembrane region" description="Helical" evidence="6">
    <location>
        <begin position="262"/>
        <end position="283"/>
    </location>
</feature>